<feature type="compositionally biased region" description="Basic and acidic residues" evidence="1">
    <location>
        <begin position="81"/>
        <end position="94"/>
    </location>
</feature>
<dbReference type="Proteomes" id="UP000635335">
    <property type="component" value="Unassembled WGS sequence"/>
</dbReference>
<organism evidence="2 3">
    <name type="scientific">Serratia surfactantfaciens</name>
    <dbReference type="NCBI Taxonomy" id="2741499"/>
    <lineage>
        <taxon>Bacteria</taxon>
        <taxon>Pseudomonadati</taxon>
        <taxon>Pseudomonadota</taxon>
        <taxon>Gammaproteobacteria</taxon>
        <taxon>Enterobacterales</taxon>
        <taxon>Yersiniaceae</taxon>
        <taxon>Serratia</taxon>
    </lineage>
</organism>
<evidence type="ECO:0000313" key="2">
    <source>
        <dbReference type="EMBL" id="MBH1918915.1"/>
    </source>
</evidence>
<evidence type="ECO:0000313" key="3">
    <source>
        <dbReference type="Proteomes" id="UP000635335"/>
    </source>
</evidence>
<comment type="caution">
    <text evidence="2">The sequence shown here is derived from an EMBL/GenBank/DDBJ whole genome shotgun (WGS) entry which is preliminary data.</text>
</comment>
<feature type="compositionally biased region" description="Low complexity" evidence="1">
    <location>
        <begin position="95"/>
        <end position="108"/>
    </location>
</feature>
<accession>A0ABS0LWK9</accession>
<gene>
    <name evidence="2" type="ORF">I5U16_01915</name>
</gene>
<reference evidence="2 3" key="1">
    <citation type="submission" date="2020-11" db="EMBL/GenBank/DDBJ databases">
        <title>Enhanced detection system for hospital associated transmission using whole genome sequencing surveillance.</title>
        <authorList>
            <person name="Harrison L.H."/>
            <person name="Van Tyne D."/>
            <person name="Marsh J.W."/>
            <person name="Griffith M.P."/>
            <person name="Snyder D.J."/>
            <person name="Cooper V.S."/>
            <person name="Mustapha M."/>
        </authorList>
    </citation>
    <scope>NUCLEOTIDE SEQUENCE [LARGE SCALE GENOMIC DNA]</scope>
    <source>
        <strain evidence="2 3">SER00227</strain>
    </source>
</reference>
<dbReference type="RefSeq" id="WP_197667232.1">
    <property type="nucleotide sequence ID" value="NZ_JADUMB010000001.1"/>
</dbReference>
<name>A0ABS0LWK9_9GAMM</name>
<protein>
    <submittedName>
        <fullName evidence="2">Scaffolding protein</fullName>
    </submittedName>
</protein>
<feature type="compositionally biased region" description="Acidic residues" evidence="1">
    <location>
        <begin position="44"/>
        <end position="56"/>
    </location>
</feature>
<keyword evidence="3" id="KW-1185">Reference proteome</keyword>
<feature type="region of interest" description="Disordered" evidence="1">
    <location>
        <begin position="1"/>
        <end position="116"/>
    </location>
</feature>
<proteinExistence type="predicted"/>
<evidence type="ECO:0000256" key="1">
    <source>
        <dbReference type="SAM" id="MobiDB-lite"/>
    </source>
</evidence>
<sequence length="291" mass="33052">MDNQADQQSPEIELEEQSSEQIPDDAGHHSDDEGEQSQNAEQQQESEDDDEEEFYFGDEMLGSPSSEEGADHGLVKHLRGTIKEKERELKELRRLSQQQPQQQVINQPPQMPKLSDEGIDYDEEIFQKKLDQWSKDSAQYQIQQQAKSRQEQQQKELYQQKLTNYQQRAKSVKVAGYQDAEQLVMDEVPVEIQNAILFEAEKPEMVVLALGRNAELRRELASATNPIAVGRLIERIESKAKTMPKPKSTAATVPEVKGGNGAVINNLDKLKTKALETGDWSPYFAAKRSKK</sequence>
<dbReference type="EMBL" id="JADUMB010000001">
    <property type="protein sequence ID" value="MBH1918915.1"/>
    <property type="molecule type" value="Genomic_DNA"/>
</dbReference>